<evidence type="ECO:0000256" key="2">
    <source>
        <dbReference type="SAM" id="MobiDB-lite"/>
    </source>
</evidence>
<dbReference type="Pfam" id="PF11951">
    <property type="entry name" value="Fungal_trans_2"/>
    <property type="match status" value="1"/>
</dbReference>
<dbReference type="PANTHER" id="PTHR37540">
    <property type="entry name" value="TRANSCRIPTION FACTOR (ACR-2), PUTATIVE-RELATED-RELATED"/>
    <property type="match status" value="1"/>
</dbReference>
<dbReference type="AlphaFoldDB" id="A0AAJ0FXW5"/>
<evidence type="ECO:0000256" key="1">
    <source>
        <dbReference type="ARBA" id="ARBA00023242"/>
    </source>
</evidence>
<gene>
    <name evidence="3" type="ORF">QQS21_006882</name>
</gene>
<dbReference type="PANTHER" id="PTHR37540:SF5">
    <property type="entry name" value="TRANSCRIPTION FACTOR DOMAIN-CONTAINING PROTEIN"/>
    <property type="match status" value="1"/>
</dbReference>
<comment type="caution">
    <text evidence="3">The sequence shown here is derived from an EMBL/GenBank/DDBJ whole genome shotgun (WGS) entry which is preliminary data.</text>
</comment>
<organism evidence="3 4">
    <name type="scientific">Conoideocrella luteorostrata</name>
    <dbReference type="NCBI Taxonomy" id="1105319"/>
    <lineage>
        <taxon>Eukaryota</taxon>
        <taxon>Fungi</taxon>
        <taxon>Dikarya</taxon>
        <taxon>Ascomycota</taxon>
        <taxon>Pezizomycotina</taxon>
        <taxon>Sordariomycetes</taxon>
        <taxon>Hypocreomycetidae</taxon>
        <taxon>Hypocreales</taxon>
        <taxon>Clavicipitaceae</taxon>
        <taxon>Conoideocrella</taxon>
    </lineage>
</organism>
<dbReference type="InterPro" id="IPR021858">
    <property type="entry name" value="Fun_TF"/>
</dbReference>
<evidence type="ECO:0000313" key="4">
    <source>
        <dbReference type="Proteomes" id="UP001251528"/>
    </source>
</evidence>
<feature type="region of interest" description="Disordered" evidence="2">
    <location>
        <begin position="23"/>
        <end position="93"/>
    </location>
</feature>
<accession>A0AAJ0FXW5</accession>
<feature type="compositionally biased region" description="Polar residues" evidence="2">
    <location>
        <begin position="59"/>
        <end position="68"/>
    </location>
</feature>
<name>A0AAJ0FXW5_9HYPO</name>
<reference evidence="3" key="1">
    <citation type="submission" date="2023-06" db="EMBL/GenBank/DDBJ databases">
        <title>Conoideocrella luteorostrata (Hypocreales: Clavicipitaceae), a potential biocontrol fungus for elongate hemlock scale in United States Christmas tree production areas.</title>
        <authorList>
            <person name="Barrett H."/>
            <person name="Lovett B."/>
            <person name="Macias A.M."/>
            <person name="Stajich J.E."/>
            <person name="Kasson M.T."/>
        </authorList>
    </citation>
    <scope>NUCLEOTIDE SEQUENCE</scope>
    <source>
        <strain evidence="3">ARSEF 14590</strain>
    </source>
</reference>
<keyword evidence="4" id="KW-1185">Reference proteome</keyword>
<keyword evidence="1" id="KW-0539">Nucleus</keyword>
<evidence type="ECO:0000313" key="3">
    <source>
        <dbReference type="EMBL" id="KAK2595408.1"/>
    </source>
</evidence>
<proteinExistence type="predicted"/>
<protein>
    <submittedName>
        <fullName evidence="3">Uncharacterized protein</fullName>
    </submittedName>
</protein>
<dbReference type="EMBL" id="JASWJB010000133">
    <property type="protein sequence ID" value="KAK2595408.1"/>
    <property type="molecule type" value="Genomic_DNA"/>
</dbReference>
<sequence>MQLTFLNVTDAPGLSPAEQKLVRGHVTKSNFERRRRTGKGGSNTTSDRHASDNPDDLQLTLSLSQNAPLSRRHRQRAELDGSASPSLVGLPAMTMTPSDPDGDIRYLLRQYSPLVFPTAVAASDAPLLVNWVALLRSEPALVEASMAIATRHRKTSDLVQSSSAIATLHTCRAVNMISERLGRVSTELTDGLLGAVFTLSYCELLVDNETARNAHITGLAQMVRLRKGQALRPIPRWITEFFFQDSVGAVIASPNDYSVRIAGALGVPNGKAYIQAISQVTAEFSKLSSLVDDFRLRLLPSQAQDISNLATSLENSIDIMPKVKSSHLQALEHALRLYLHILWPPPLSLDRKLHCLVDHLKQSLHEPKIRLCSAMNLTVWQLFVGTVAAGGHSEMREWFIWRLKRIFSAMGIYAWERLLVLFGKTFMPDRTLLMKFKRVWEEIRRSDLD</sequence>
<dbReference type="Proteomes" id="UP001251528">
    <property type="component" value="Unassembled WGS sequence"/>
</dbReference>